<evidence type="ECO:0000313" key="3">
    <source>
        <dbReference type="EMBL" id="KAF2036734.1"/>
    </source>
</evidence>
<organism evidence="3 4">
    <name type="scientific">Setomelanomma holmii</name>
    <dbReference type="NCBI Taxonomy" id="210430"/>
    <lineage>
        <taxon>Eukaryota</taxon>
        <taxon>Fungi</taxon>
        <taxon>Dikarya</taxon>
        <taxon>Ascomycota</taxon>
        <taxon>Pezizomycotina</taxon>
        <taxon>Dothideomycetes</taxon>
        <taxon>Pleosporomycetidae</taxon>
        <taxon>Pleosporales</taxon>
        <taxon>Pleosporineae</taxon>
        <taxon>Phaeosphaeriaceae</taxon>
        <taxon>Setomelanomma</taxon>
    </lineage>
</organism>
<protein>
    <submittedName>
        <fullName evidence="3">NAD(P)-binding protein</fullName>
    </submittedName>
</protein>
<dbReference type="PRINTS" id="PR00081">
    <property type="entry name" value="GDHRDH"/>
</dbReference>
<dbReference type="InterPro" id="IPR036291">
    <property type="entry name" value="NAD(P)-bd_dom_sf"/>
</dbReference>
<dbReference type="EMBL" id="ML978154">
    <property type="protein sequence ID" value="KAF2036734.1"/>
    <property type="molecule type" value="Genomic_DNA"/>
</dbReference>
<name>A0A9P4LVH6_9PLEO</name>
<dbReference type="PANTHER" id="PTHR24322:SF736">
    <property type="entry name" value="RETINOL DEHYDROGENASE 10"/>
    <property type="match status" value="1"/>
</dbReference>
<dbReference type="SUPFAM" id="SSF51735">
    <property type="entry name" value="NAD(P)-binding Rossmann-fold domains"/>
    <property type="match status" value="1"/>
</dbReference>
<dbReference type="PANTHER" id="PTHR24322">
    <property type="entry name" value="PKSB"/>
    <property type="match status" value="1"/>
</dbReference>
<evidence type="ECO:0000256" key="1">
    <source>
        <dbReference type="ARBA" id="ARBA00006484"/>
    </source>
</evidence>
<comment type="caution">
    <text evidence="3">The sequence shown here is derived from an EMBL/GenBank/DDBJ whole genome shotgun (WGS) entry which is preliminary data.</text>
</comment>
<reference evidence="3" key="1">
    <citation type="journal article" date="2020" name="Stud. Mycol.">
        <title>101 Dothideomycetes genomes: a test case for predicting lifestyles and emergence of pathogens.</title>
        <authorList>
            <person name="Haridas S."/>
            <person name="Albert R."/>
            <person name="Binder M."/>
            <person name="Bloem J."/>
            <person name="Labutti K."/>
            <person name="Salamov A."/>
            <person name="Andreopoulos B."/>
            <person name="Baker S."/>
            <person name="Barry K."/>
            <person name="Bills G."/>
            <person name="Bluhm B."/>
            <person name="Cannon C."/>
            <person name="Castanera R."/>
            <person name="Culley D."/>
            <person name="Daum C."/>
            <person name="Ezra D."/>
            <person name="Gonzalez J."/>
            <person name="Henrissat B."/>
            <person name="Kuo A."/>
            <person name="Liang C."/>
            <person name="Lipzen A."/>
            <person name="Lutzoni F."/>
            <person name="Magnuson J."/>
            <person name="Mondo S."/>
            <person name="Nolan M."/>
            <person name="Ohm R."/>
            <person name="Pangilinan J."/>
            <person name="Park H.-J."/>
            <person name="Ramirez L."/>
            <person name="Alfaro M."/>
            <person name="Sun H."/>
            <person name="Tritt A."/>
            <person name="Yoshinaga Y."/>
            <person name="Zwiers L.-H."/>
            <person name="Turgeon B."/>
            <person name="Goodwin S."/>
            <person name="Spatafora J."/>
            <person name="Crous P."/>
            <person name="Grigoriev I."/>
        </authorList>
    </citation>
    <scope>NUCLEOTIDE SEQUENCE</scope>
    <source>
        <strain evidence="3">CBS 110217</strain>
    </source>
</reference>
<accession>A0A9P4LVH6</accession>
<dbReference type="AlphaFoldDB" id="A0A9P4LVH6"/>
<evidence type="ECO:0000256" key="2">
    <source>
        <dbReference type="ARBA" id="ARBA00023002"/>
    </source>
</evidence>
<comment type="similarity">
    <text evidence="1">Belongs to the short-chain dehydrogenases/reductases (SDR) family.</text>
</comment>
<dbReference type="OrthoDB" id="10253736at2759"/>
<sequence>MHPNEVSSAIFDKERLSRSGGIGGAIAHEIAKKKVKVINVDVFAPKTSPHENKFFYALDITSSSEIAKVAAQICKEHGEPTVLINNAGIGIAKPTLEVTEDRLRKLFDANIIAHFLLLQEFLPAMIRSNHGHVVTIGSLASFSTQASNVDYAATKAGELKFQYKAPKVRTIVVHPSWIRTRMVQELIDSGKMSMIVEQLYSTYGSQVVIPRSLWWVSAIRGFPSWLQENMRESVSKQLLEANS</sequence>
<keyword evidence="2" id="KW-0560">Oxidoreductase</keyword>
<evidence type="ECO:0000313" key="4">
    <source>
        <dbReference type="Proteomes" id="UP000799777"/>
    </source>
</evidence>
<dbReference type="GO" id="GO:0016616">
    <property type="term" value="F:oxidoreductase activity, acting on the CH-OH group of donors, NAD or NADP as acceptor"/>
    <property type="evidence" value="ECO:0007669"/>
    <property type="project" value="TreeGrafter"/>
</dbReference>
<dbReference type="Proteomes" id="UP000799777">
    <property type="component" value="Unassembled WGS sequence"/>
</dbReference>
<proteinExistence type="inferred from homology"/>
<keyword evidence="4" id="KW-1185">Reference proteome</keyword>
<dbReference type="Pfam" id="PF00106">
    <property type="entry name" value="adh_short"/>
    <property type="match status" value="1"/>
</dbReference>
<dbReference type="Gene3D" id="3.40.50.720">
    <property type="entry name" value="NAD(P)-binding Rossmann-like Domain"/>
    <property type="match status" value="1"/>
</dbReference>
<dbReference type="InterPro" id="IPR002347">
    <property type="entry name" value="SDR_fam"/>
</dbReference>
<gene>
    <name evidence="3" type="ORF">EK21DRAFT_95960</name>
</gene>